<dbReference type="CDD" id="cd16321">
    <property type="entry name" value="MraZ_C"/>
    <property type="match status" value="1"/>
</dbReference>
<dbReference type="HAMAP" id="MF_01008">
    <property type="entry name" value="MraZ"/>
    <property type="match status" value="1"/>
</dbReference>
<dbReference type="CDD" id="cd16320">
    <property type="entry name" value="MraZ_N"/>
    <property type="match status" value="1"/>
</dbReference>
<dbReference type="KEGG" id="wso:WSWS_00472"/>
<keyword evidence="1" id="KW-0804">Transcription</keyword>
<keyword evidence="1" id="KW-0963">Cytoplasm</keyword>
<dbReference type="InterPro" id="IPR038619">
    <property type="entry name" value="MraZ_sf"/>
</dbReference>
<dbReference type="PANTHER" id="PTHR34701">
    <property type="entry name" value="TRANSCRIPTIONAL REGULATOR MRAZ"/>
    <property type="match status" value="1"/>
</dbReference>
<dbReference type="PROSITE" id="PS51740">
    <property type="entry name" value="SPOVT_ABRB"/>
    <property type="match status" value="2"/>
</dbReference>
<keyword evidence="1" id="KW-0238">DNA-binding</keyword>
<sequence length="143" mass="16586">MFIGTYEHTLDTKNRLIIPAKFRNQLGDKFVITNWMEHSLHAFTQEGWEQFMAEISAMKSTRKEVRQFQRFIIGGATDAEFDKTGRVSIPGNLKEYARLEKNVVIIGTGENSFEIWDADEFKAYNEATAEDFDEIAENLDFDF</sequence>
<dbReference type="SUPFAM" id="SSF89447">
    <property type="entry name" value="AbrB/MazE/MraZ-like"/>
    <property type="match status" value="1"/>
</dbReference>
<keyword evidence="3" id="KW-1185">Reference proteome</keyword>
<dbReference type="InterPro" id="IPR035644">
    <property type="entry name" value="MraZ_C"/>
</dbReference>
<dbReference type="RefSeq" id="WP_070229755.1">
    <property type="nucleotide sequence ID" value="NZ_BJYO01000002.1"/>
</dbReference>
<dbReference type="Pfam" id="PF02381">
    <property type="entry name" value="MraZ"/>
    <property type="match status" value="2"/>
</dbReference>
<dbReference type="GO" id="GO:0005737">
    <property type="term" value="C:cytoplasm"/>
    <property type="evidence" value="ECO:0007669"/>
    <property type="project" value="UniProtKB-UniRule"/>
</dbReference>
<comment type="similarity">
    <text evidence="1">Belongs to the MraZ family.</text>
</comment>
<gene>
    <name evidence="1" type="primary">mraZ</name>
    <name evidence="2" type="ORF">DFP99_0101</name>
</gene>
<evidence type="ECO:0000256" key="1">
    <source>
        <dbReference type="HAMAP-Rule" id="MF_01008"/>
    </source>
</evidence>
<dbReference type="GO" id="GO:0009295">
    <property type="term" value="C:nucleoid"/>
    <property type="evidence" value="ECO:0007669"/>
    <property type="project" value="UniProtKB-SubCell"/>
</dbReference>
<dbReference type="NCBIfam" id="TIGR00242">
    <property type="entry name" value="division/cell wall cluster transcriptional repressor MraZ"/>
    <property type="match status" value="1"/>
</dbReference>
<evidence type="ECO:0000313" key="3">
    <source>
        <dbReference type="Proteomes" id="UP000254912"/>
    </source>
</evidence>
<dbReference type="InterPro" id="IPR037914">
    <property type="entry name" value="SpoVT-AbrB_sf"/>
</dbReference>
<dbReference type="Proteomes" id="UP000254912">
    <property type="component" value="Unassembled WGS sequence"/>
</dbReference>
<evidence type="ECO:0000313" key="2">
    <source>
        <dbReference type="EMBL" id="RDL11683.1"/>
    </source>
</evidence>
<dbReference type="InterPro" id="IPR007159">
    <property type="entry name" value="SpoVT-AbrB_dom"/>
</dbReference>
<dbReference type="OrthoDB" id="9807753at2"/>
<accession>A0A288Q5V4</accession>
<name>A0A288Q5V4_9LACO</name>
<protein>
    <recommendedName>
        <fullName evidence="1">Transcriptional regulator MraZ</fullName>
    </recommendedName>
</protein>
<dbReference type="InterPro" id="IPR035642">
    <property type="entry name" value="MraZ_N"/>
</dbReference>
<organism evidence="2 3">
    <name type="scientific">Weissella soli</name>
    <dbReference type="NCBI Taxonomy" id="155866"/>
    <lineage>
        <taxon>Bacteria</taxon>
        <taxon>Bacillati</taxon>
        <taxon>Bacillota</taxon>
        <taxon>Bacilli</taxon>
        <taxon>Lactobacillales</taxon>
        <taxon>Lactobacillaceae</taxon>
        <taxon>Weissella</taxon>
    </lineage>
</organism>
<reference evidence="2 3" key="1">
    <citation type="submission" date="2018-07" db="EMBL/GenBank/DDBJ databases">
        <title>Genomic Encyclopedia of Type Strains, Phase III (KMG-III): the genomes of soil and plant-associated and newly described type strains.</title>
        <authorList>
            <person name="Whitman W."/>
        </authorList>
    </citation>
    <scope>NUCLEOTIDE SEQUENCE [LARGE SCALE GENOMIC DNA]</scope>
    <source>
        <strain evidence="2 3">CECT 7031</strain>
    </source>
</reference>
<dbReference type="GO" id="GO:0003700">
    <property type="term" value="F:DNA-binding transcription factor activity"/>
    <property type="evidence" value="ECO:0007669"/>
    <property type="project" value="UniProtKB-UniRule"/>
</dbReference>
<dbReference type="InterPro" id="IPR003444">
    <property type="entry name" value="MraZ"/>
</dbReference>
<proteinExistence type="inferred from homology"/>
<dbReference type="PANTHER" id="PTHR34701:SF1">
    <property type="entry name" value="TRANSCRIPTIONAL REGULATOR MRAZ"/>
    <property type="match status" value="1"/>
</dbReference>
<comment type="subunit">
    <text evidence="1">Forms oligomers.</text>
</comment>
<dbReference type="AlphaFoldDB" id="A0A288Q5V4"/>
<dbReference type="Gene3D" id="3.40.1550.20">
    <property type="entry name" value="Transcriptional regulator MraZ domain"/>
    <property type="match status" value="1"/>
</dbReference>
<dbReference type="EMBL" id="QRAS01000001">
    <property type="protein sequence ID" value="RDL11683.1"/>
    <property type="molecule type" value="Genomic_DNA"/>
</dbReference>
<dbReference type="InterPro" id="IPR020603">
    <property type="entry name" value="MraZ_dom"/>
</dbReference>
<keyword evidence="1" id="KW-0805">Transcription regulation</keyword>
<dbReference type="GO" id="GO:2000143">
    <property type="term" value="P:negative regulation of DNA-templated transcription initiation"/>
    <property type="evidence" value="ECO:0007669"/>
    <property type="project" value="TreeGrafter"/>
</dbReference>
<dbReference type="GO" id="GO:0000976">
    <property type="term" value="F:transcription cis-regulatory region binding"/>
    <property type="evidence" value="ECO:0007669"/>
    <property type="project" value="TreeGrafter"/>
</dbReference>
<dbReference type="GeneID" id="94545677"/>
<comment type="subcellular location">
    <subcellularLocation>
        <location evidence="1">Cytoplasm</location>
        <location evidence="1">Nucleoid</location>
    </subcellularLocation>
</comment>
<comment type="caution">
    <text evidence="2">The sequence shown here is derived from an EMBL/GenBank/DDBJ whole genome shotgun (WGS) entry which is preliminary data.</text>
</comment>